<evidence type="ECO:0000259" key="6">
    <source>
        <dbReference type="PROSITE" id="PS50111"/>
    </source>
</evidence>
<dbReference type="PANTHER" id="PTHR32089">
    <property type="entry name" value="METHYL-ACCEPTING CHEMOTAXIS PROTEIN MCPB"/>
    <property type="match status" value="1"/>
</dbReference>
<dbReference type="SMART" id="SM00304">
    <property type="entry name" value="HAMP"/>
    <property type="match status" value="1"/>
</dbReference>
<proteinExistence type="inferred from homology"/>
<dbReference type="GO" id="GO:0016020">
    <property type="term" value="C:membrane"/>
    <property type="evidence" value="ECO:0007669"/>
    <property type="project" value="UniProtKB-SubCell"/>
</dbReference>
<evidence type="ECO:0000256" key="2">
    <source>
        <dbReference type="ARBA" id="ARBA00023224"/>
    </source>
</evidence>
<feature type="domain" description="HAMP" evidence="7">
    <location>
        <begin position="249"/>
        <end position="303"/>
    </location>
</feature>
<dbReference type="CDD" id="cd06225">
    <property type="entry name" value="HAMP"/>
    <property type="match status" value="1"/>
</dbReference>
<keyword evidence="5" id="KW-0812">Transmembrane</keyword>
<evidence type="ECO:0000256" key="1">
    <source>
        <dbReference type="ARBA" id="ARBA00004370"/>
    </source>
</evidence>
<keyword evidence="5" id="KW-0472">Membrane</keyword>
<dbReference type="EMBL" id="FQXZ01000045">
    <property type="protein sequence ID" value="SHI56666.1"/>
    <property type="molecule type" value="Genomic_DNA"/>
</dbReference>
<dbReference type="Pfam" id="PF00015">
    <property type="entry name" value="MCPsignal"/>
    <property type="match status" value="1"/>
</dbReference>
<reference evidence="8 9" key="1">
    <citation type="submission" date="2016-11" db="EMBL/GenBank/DDBJ databases">
        <authorList>
            <person name="Jaros S."/>
            <person name="Januszkiewicz K."/>
            <person name="Wedrychowicz H."/>
        </authorList>
    </citation>
    <scope>NUCLEOTIDE SEQUENCE [LARGE SCALE GENOMIC DNA]</scope>
    <source>
        <strain evidence="8 9">CECT 7868</strain>
    </source>
</reference>
<evidence type="ECO:0000256" key="4">
    <source>
        <dbReference type="PROSITE-ProRule" id="PRU00284"/>
    </source>
</evidence>
<organism evidence="8 9">
    <name type="scientific">Vibrio aerogenes CECT 7868</name>
    <dbReference type="NCBI Taxonomy" id="1216006"/>
    <lineage>
        <taxon>Bacteria</taxon>
        <taxon>Pseudomonadati</taxon>
        <taxon>Pseudomonadota</taxon>
        <taxon>Gammaproteobacteria</taxon>
        <taxon>Vibrionales</taxon>
        <taxon>Vibrionaceae</taxon>
        <taxon>Vibrio</taxon>
    </lineage>
</organism>
<dbReference type="InterPro" id="IPR004089">
    <property type="entry name" value="MCPsignal_dom"/>
</dbReference>
<keyword evidence="5" id="KW-1133">Transmembrane helix</keyword>
<gene>
    <name evidence="8" type="primary">pctB_11</name>
    <name evidence="8" type="ORF">VA7868_03947</name>
</gene>
<evidence type="ECO:0000313" key="9">
    <source>
        <dbReference type="Proteomes" id="UP000184608"/>
    </source>
</evidence>
<dbReference type="InterPro" id="IPR003660">
    <property type="entry name" value="HAMP_dom"/>
</dbReference>
<protein>
    <submittedName>
        <fullName evidence="8">Methyl-accepting chemotaxis protein PctB</fullName>
    </submittedName>
</protein>
<dbReference type="CDD" id="cd11386">
    <property type="entry name" value="MCP_signal"/>
    <property type="match status" value="1"/>
</dbReference>
<dbReference type="GO" id="GO:0007165">
    <property type="term" value="P:signal transduction"/>
    <property type="evidence" value="ECO:0007669"/>
    <property type="project" value="UniProtKB-KW"/>
</dbReference>
<feature type="transmembrane region" description="Helical" evidence="5">
    <location>
        <begin position="229"/>
        <end position="250"/>
    </location>
</feature>
<evidence type="ECO:0000256" key="5">
    <source>
        <dbReference type="SAM" id="Phobius"/>
    </source>
</evidence>
<evidence type="ECO:0000256" key="3">
    <source>
        <dbReference type="ARBA" id="ARBA00029447"/>
    </source>
</evidence>
<dbReference type="RefSeq" id="WP_175561604.1">
    <property type="nucleotide sequence ID" value="NZ_FQXZ01000045.1"/>
</dbReference>
<keyword evidence="2 4" id="KW-0807">Transducer</keyword>
<name>A0A1M6C6N1_9VIBR</name>
<dbReference type="SUPFAM" id="SSF58104">
    <property type="entry name" value="Methyl-accepting chemotaxis protein (MCP) signaling domain"/>
    <property type="match status" value="1"/>
</dbReference>
<keyword evidence="9" id="KW-1185">Reference proteome</keyword>
<evidence type="ECO:0000313" key="8">
    <source>
        <dbReference type="EMBL" id="SHI56666.1"/>
    </source>
</evidence>
<dbReference type="PROSITE" id="PS50885">
    <property type="entry name" value="HAMP"/>
    <property type="match status" value="1"/>
</dbReference>
<dbReference type="SMART" id="SM00283">
    <property type="entry name" value="MA"/>
    <property type="match status" value="1"/>
</dbReference>
<comment type="similarity">
    <text evidence="3">Belongs to the methyl-accepting chemotaxis (MCP) protein family.</text>
</comment>
<dbReference type="Gene3D" id="1.10.287.950">
    <property type="entry name" value="Methyl-accepting chemotaxis protein"/>
    <property type="match status" value="1"/>
</dbReference>
<dbReference type="Gene3D" id="6.10.340.10">
    <property type="match status" value="1"/>
</dbReference>
<feature type="domain" description="Methyl-accepting transducer" evidence="6">
    <location>
        <begin position="308"/>
        <end position="544"/>
    </location>
</feature>
<dbReference type="STRING" id="1216006.VA7868_03947"/>
<dbReference type="Proteomes" id="UP000184608">
    <property type="component" value="Unassembled WGS sequence"/>
</dbReference>
<dbReference type="Pfam" id="PF00672">
    <property type="entry name" value="HAMP"/>
    <property type="match status" value="1"/>
</dbReference>
<evidence type="ECO:0000259" key="7">
    <source>
        <dbReference type="PROSITE" id="PS50885"/>
    </source>
</evidence>
<dbReference type="PANTHER" id="PTHR32089:SF55">
    <property type="entry name" value="METHYL ACCEPTING SENSORY TRANSDUCER WITH CACHE_2 SMALL MOLECULE BINDING DOMAIN"/>
    <property type="match status" value="1"/>
</dbReference>
<comment type="subcellular location">
    <subcellularLocation>
        <location evidence="1">Membrane</location>
    </subcellularLocation>
</comment>
<dbReference type="AlphaFoldDB" id="A0A1M6C6N1"/>
<dbReference type="FunFam" id="1.10.287.950:FF:000001">
    <property type="entry name" value="Methyl-accepting chemotaxis sensory transducer"/>
    <property type="match status" value="1"/>
</dbReference>
<sequence>MKSLSFKFKLLSMVLLIIIATIVTATISANYFISRYVQAAYSAQIDNQIGLVQKIISQEISAKLSIARSTNFSLTQVKQTMEQTGFYRIVKIAYELVIGANGAVNDPVQAKKYLDMLSAAGGNITVSDVRLEKGTAVLTIVVPKGNNQGNLFFIDLTQVQSLLEENQEEGIYFSLTDSAGTMIFSGLPPQAEVSTIKKTFNVSGKEWHMNGYIDQAVIDRNTNQLNKSITIALLVSALIIIPVTIVLLNLSFAPIVSLRQLVQELASGNGDLTQRLTVKTKDDLGIIAQSINTFIEQLQSQMILVSDITKDIDHEVKGVRGKIHSNEQLLSSHKSETDLIVTAMTEMSSSSELVASNASDTAKQVQGTTEEAYRSRALVQQAVDSVNQLVEELDNTFRSTEKMEQVTLQITNVLSVIEDIAEQTNLLALNAAIEAARAGEMGRGFAVVADEVRTLASRTRQSTEEISEMLSSLNTASNEVAAKVKSTQANGSKTSESASEVGTSIGGMIGSIEAISDLSTHIATSAQEQSTVSEEMSKNMNAIHDVVNTLNDNGEIISSGTDKLSQLNKSLIQLVESFKLS</sequence>
<accession>A0A1M6C6N1</accession>
<dbReference type="GO" id="GO:0006935">
    <property type="term" value="P:chemotaxis"/>
    <property type="evidence" value="ECO:0007669"/>
    <property type="project" value="UniProtKB-ARBA"/>
</dbReference>
<dbReference type="PROSITE" id="PS50111">
    <property type="entry name" value="CHEMOTAXIS_TRANSDUC_2"/>
    <property type="match status" value="1"/>
</dbReference>